<dbReference type="PANTHER" id="PTHR34218:SF3">
    <property type="entry name" value="ACYL-HOMOSERINE LACTONE ACYLASE PVDQ"/>
    <property type="match status" value="1"/>
</dbReference>
<keyword evidence="6" id="KW-0106">Calcium</keyword>
<feature type="binding site" evidence="6">
    <location>
        <position position="253"/>
    </location>
    <ligand>
        <name>Ca(2+)</name>
        <dbReference type="ChEBI" id="CHEBI:29108"/>
    </ligand>
</feature>
<reference evidence="8 9" key="1">
    <citation type="submission" date="2018-11" db="EMBL/GenBank/DDBJ databases">
        <title>Novel bacteria species description.</title>
        <authorList>
            <person name="Han J.-H."/>
        </authorList>
    </citation>
    <scope>NUCLEOTIDE SEQUENCE [LARGE SCALE GENOMIC DNA]</scope>
    <source>
        <strain evidence="8 9">KCTC23259</strain>
    </source>
</reference>
<feature type="chain" id="PRO_5042293884" evidence="7">
    <location>
        <begin position="16"/>
        <end position="682"/>
    </location>
</feature>
<dbReference type="GO" id="GO:0046872">
    <property type="term" value="F:metal ion binding"/>
    <property type="evidence" value="ECO:0007669"/>
    <property type="project" value="UniProtKB-KW"/>
</dbReference>
<organism evidence="8 9">
    <name type="scientific">Lacihabitans soyangensis</name>
    <dbReference type="NCBI Taxonomy" id="869394"/>
    <lineage>
        <taxon>Bacteria</taxon>
        <taxon>Pseudomonadati</taxon>
        <taxon>Bacteroidota</taxon>
        <taxon>Cytophagia</taxon>
        <taxon>Cytophagales</taxon>
        <taxon>Leadbetterellaceae</taxon>
        <taxon>Lacihabitans</taxon>
    </lineage>
</organism>
<evidence type="ECO:0000313" key="8">
    <source>
        <dbReference type="EMBL" id="MCP9762679.1"/>
    </source>
</evidence>
<dbReference type="EMBL" id="RJUF01000013">
    <property type="protein sequence ID" value="MCP9762679.1"/>
    <property type="molecule type" value="Genomic_DNA"/>
</dbReference>
<evidence type="ECO:0000256" key="3">
    <source>
        <dbReference type="ARBA" id="ARBA00022801"/>
    </source>
</evidence>
<sequence>MKFLFFFLFSIASFAQINPENISIVRDKWGVPHIFAKTDAEVAYGLAYANAEDDFKTMQLTMLIGKGMLGKLKGKDGAAADYAVQLLRCREIVDEKYDTDLSEDFKKLISGYVEGINSYAKSHPKEVLVKKSFPITTKDYMTSITFSLCVISGADRELGSLFKGNNKTLDNFKAAGSNAFAISSSKTTDGKTYLNINPHQPLEGPVAWYEAHLVSEEGLNILGGMFPGSPVISLGVNENLGWAHTVNYPDKIDIYQLEINPANKNQYKYDGQWLDLEQKTIKLKVNIKGINIPVKKKAYWSKYGATVTNAKGTFSMRMGANQDIRGMEQWYRMNKARNYSEFRKAMEMVAIPMFNTMYADKNDTIFYVSNAKIPLRKKGYDWQNTVPGNTSKTLTTAFHSLKDLPQYLNPKSGYLFNTNHSPFNATDKKENLNNKDFDPTMGYETLQNNRSERFEELIGVYEKLSYEDFKRIKYDNQLPKNLKFSVEIDELYQLNPKEYPDLETLIDRIQKWDRKTDVDSKGAAAFLILFYELRKNIKTIDYNNRPKIGKESILEALKSTKEYMMTHFGNTEILLGDYQKLVRGNIEKPMWGMPDVLTASHARPYKDGKVKVEQGESYIALARFSKTGLPEIETMLNYGNSTNEASPHFSDQIESYIAKKPKRMTLDKEEILKNAVRNYQPR</sequence>
<gene>
    <name evidence="8" type="ORF">EGI31_06900</name>
</gene>
<dbReference type="InterPro" id="IPR023343">
    <property type="entry name" value="Penicillin_amidase_dom1"/>
</dbReference>
<dbReference type="Gene3D" id="2.30.120.10">
    <property type="match status" value="1"/>
</dbReference>
<name>A0AAE3H0G7_9BACT</name>
<feature type="signal peptide" evidence="7">
    <location>
        <begin position="1"/>
        <end position="15"/>
    </location>
</feature>
<evidence type="ECO:0000256" key="5">
    <source>
        <dbReference type="PIRSR" id="PIRSR001227-1"/>
    </source>
</evidence>
<dbReference type="InterPro" id="IPR043146">
    <property type="entry name" value="Penicillin_amidase_N_B-knob"/>
</dbReference>
<comment type="cofactor">
    <cofactor evidence="6">
        <name>Ca(2+)</name>
        <dbReference type="ChEBI" id="CHEBI:29108"/>
    </cofactor>
    <text evidence="6">Binds 1 Ca(2+) ion per dimer.</text>
</comment>
<dbReference type="CDD" id="cd01936">
    <property type="entry name" value="Ntn_CA"/>
    <property type="match status" value="1"/>
</dbReference>
<dbReference type="RefSeq" id="WP_255036451.1">
    <property type="nucleotide sequence ID" value="NZ_RJUF01000013.1"/>
</dbReference>
<dbReference type="Gene3D" id="3.60.20.10">
    <property type="entry name" value="Glutamine Phosphoribosylpyrophosphate, subunit 1, domain 1"/>
    <property type="match status" value="1"/>
</dbReference>
<protein>
    <submittedName>
        <fullName evidence="8">Acylase</fullName>
    </submittedName>
</protein>
<dbReference type="InterPro" id="IPR029055">
    <property type="entry name" value="Ntn_hydrolases_N"/>
</dbReference>
<evidence type="ECO:0000256" key="1">
    <source>
        <dbReference type="ARBA" id="ARBA00006586"/>
    </source>
</evidence>
<dbReference type="GO" id="GO:0016811">
    <property type="term" value="F:hydrolase activity, acting on carbon-nitrogen (but not peptide) bonds, in linear amides"/>
    <property type="evidence" value="ECO:0007669"/>
    <property type="project" value="InterPro"/>
</dbReference>
<evidence type="ECO:0000313" key="9">
    <source>
        <dbReference type="Proteomes" id="UP001204144"/>
    </source>
</evidence>
<comment type="similarity">
    <text evidence="1">Belongs to the peptidase S45 family.</text>
</comment>
<feature type="binding site" evidence="6">
    <location>
        <position position="250"/>
    </location>
    <ligand>
        <name>Ca(2+)</name>
        <dbReference type="ChEBI" id="CHEBI:29108"/>
    </ligand>
</feature>
<dbReference type="InterPro" id="IPR014395">
    <property type="entry name" value="Pen/GL7ACA/AHL_acylase"/>
</dbReference>
<dbReference type="Proteomes" id="UP001204144">
    <property type="component" value="Unassembled WGS sequence"/>
</dbReference>
<dbReference type="PIRSF" id="PIRSF001227">
    <property type="entry name" value="Pen_acylase"/>
    <property type="match status" value="1"/>
</dbReference>
<dbReference type="AlphaFoldDB" id="A0AAE3H0G7"/>
<dbReference type="Pfam" id="PF01804">
    <property type="entry name" value="Penicil_amidase"/>
    <property type="match status" value="1"/>
</dbReference>
<evidence type="ECO:0000256" key="6">
    <source>
        <dbReference type="PIRSR" id="PIRSR001227-2"/>
    </source>
</evidence>
<dbReference type="InterPro" id="IPR043147">
    <property type="entry name" value="Penicillin_amidase_A-knob"/>
</dbReference>
<evidence type="ECO:0000256" key="2">
    <source>
        <dbReference type="ARBA" id="ARBA00022729"/>
    </source>
</evidence>
<dbReference type="GO" id="GO:0017000">
    <property type="term" value="P:antibiotic biosynthetic process"/>
    <property type="evidence" value="ECO:0007669"/>
    <property type="project" value="InterPro"/>
</dbReference>
<keyword evidence="6" id="KW-0479">Metal-binding</keyword>
<dbReference type="Gene3D" id="1.10.439.10">
    <property type="entry name" value="Penicillin Amidohydrolase, domain 1"/>
    <property type="match status" value="1"/>
</dbReference>
<accession>A0AAE3H0G7</accession>
<dbReference type="Gene3D" id="1.10.1400.10">
    <property type="match status" value="1"/>
</dbReference>
<keyword evidence="9" id="KW-1185">Reference proteome</keyword>
<dbReference type="PANTHER" id="PTHR34218">
    <property type="entry name" value="PEPTIDASE S45 PENICILLIN AMIDASE"/>
    <property type="match status" value="1"/>
</dbReference>
<keyword evidence="2 7" id="KW-0732">Signal</keyword>
<evidence type="ECO:0000256" key="7">
    <source>
        <dbReference type="SAM" id="SignalP"/>
    </source>
</evidence>
<dbReference type="SUPFAM" id="SSF56235">
    <property type="entry name" value="N-terminal nucleophile aminohydrolases (Ntn hydrolases)"/>
    <property type="match status" value="1"/>
</dbReference>
<keyword evidence="3" id="KW-0378">Hydrolase</keyword>
<comment type="caution">
    <text evidence="8">The sequence shown here is derived from an EMBL/GenBank/DDBJ whole genome shotgun (WGS) entry which is preliminary data.</text>
</comment>
<proteinExistence type="inferred from homology"/>
<feature type="active site" description="Nucleophile" evidence="5">
    <location>
        <position position="177"/>
    </location>
</feature>
<dbReference type="InterPro" id="IPR002692">
    <property type="entry name" value="S45"/>
</dbReference>
<keyword evidence="4" id="KW-0865">Zymogen</keyword>
<evidence type="ECO:0000256" key="4">
    <source>
        <dbReference type="ARBA" id="ARBA00023145"/>
    </source>
</evidence>